<dbReference type="FunFam" id="1.10.10.820:FF:000001">
    <property type="entry name" value="Myosin heavy chain"/>
    <property type="match status" value="1"/>
</dbReference>
<dbReference type="Pfam" id="PF21989">
    <property type="entry name" value="RA_2"/>
    <property type="match status" value="2"/>
</dbReference>
<evidence type="ECO:0000256" key="7">
    <source>
        <dbReference type="ARBA" id="ARBA00022840"/>
    </source>
</evidence>
<evidence type="ECO:0000256" key="12">
    <source>
        <dbReference type="PROSITE-ProRule" id="PRU00782"/>
    </source>
</evidence>
<dbReference type="Proteomes" id="UP000887568">
    <property type="component" value="Unplaced"/>
</dbReference>
<dbReference type="CDD" id="cd13198">
    <property type="entry name" value="FERM_C1_MyoVII"/>
    <property type="match status" value="1"/>
</dbReference>
<dbReference type="Gene3D" id="1.10.10.820">
    <property type="match status" value="1"/>
</dbReference>
<keyword evidence="7 12" id="KW-0067">ATP-binding</keyword>
<dbReference type="Gene3D" id="1.20.120.720">
    <property type="entry name" value="Myosin VI head, motor domain, U50 subdomain"/>
    <property type="match status" value="1"/>
</dbReference>
<dbReference type="Gene3D" id="1.20.80.10">
    <property type="match status" value="2"/>
</dbReference>
<keyword evidence="13" id="KW-0175">Coiled coil</keyword>
<evidence type="ECO:0000256" key="1">
    <source>
        <dbReference type="ARBA" id="ARBA00004496"/>
    </source>
</evidence>
<evidence type="ECO:0000256" key="9">
    <source>
        <dbReference type="ARBA" id="ARBA00023175"/>
    </source>
</evidence>
<keyword evidence="4" id="KW-0963">Cytoplasm</keyword>
<dbReference type="FunFam" id="1.20.80.10:FF:000012">
    <property type="entry name" value="Myosin VIIA"/>
    <property type="match status" value="1"/>
</dbReference>
<dbReference type="PANTHER" id="PTHR22692">
    <property type="entry name" value="MYOSIN VII, XV"/>
    <property type="match status" value="1"/>
</dbReference>
<dbReference type="Pfam" id="PF00063">
    <property type="entry name" value="Myosin_head"/>
    <property type="match status" value="1"/>
</dbReference>
<dbReference type="InterPro" id="IPR019748">
    <property type="entry name" value="FERM_central"/>
</dbReference>
<dbReference type="InterPro" id="IPR036106">
    <property type="entry name" value="MYSc_Myo7"/>
</dbReference>
<feature type="domain" description="SH3" evidence="14">
    <location>
        <begin position="1638"/>
        <end position="1706"/>
    </location>
</feature>
<dbReference type="OrthoDB" id="6108017at2759"/>
<dbReference type="InterPro" id="IPR038185">
    <property type="entry name" value="MyTH4_dom_sf"/>
</dbReference>
<dbReference type="CDD" id="cd22249">
    <property type="entry name" value="UDM1_RNF168_RNF169-like"/>
    <property type="match status" value="1"/>
</dbReference>
<dbReference type="CDD" id="cd01381">
    <property type="entry name" value="MYSc_Myo7"/>
    <property type="match status" value="1"/>
</dbReference>
<dbReference type="Gene3D" id="3.40.850.10">
    <property type="entry name" value="Kinesin motor domain"/>
    <property type="match status" value="1"/>
</dbReference>
<keyword evidence="6 12" id="KW-0547">Nucleotide-binding</keyword>
<dbReference type="Pfam" id="PF21998">
    <property type="entry name" value="FERM_C1_MyoVII"/>
    <property type="match status" value="1"/>
</dbReference>
<dbReference type="Gene3D" id="1.20.5.190">
    <property type="match status" value="1"/>
</dbReference>
<protein>
    <recommendedName>
        <fullName evidence="20">Myosin VIIa</fullName>
    </recommendedName>
</protein>
<dbReference type="SUPFAM" id="SSF54236">
    <property type="entry name" value="Ubiquitin-like"/>
    <property type="match status" value="2"/>
</dbReference>
<dbReference type="InterPro" id="IPR001452">
    <property type="entry name" value="SH3_domain"/>
</dbReference>
<dbReference type="FunFam" id="2.30.29.30:FF:000075">
    <property type="entry name" value="unconventional myosin-VIIa"/>
    <property type="match status" value="1"/>
</dbReference>
<dbReference type="PANTHER" id="PTHR22692:SF33">
    <property type="entry name" value="MYOSIN"/>
    <property type="match status" value="1"/>
</dbReference>
<dbReference type="PROSITE" id="PS50096">
    <property type="entry name" value="IQ"/>
    <property type="match status" value="4"/>
</dbReference>
<dbReference type="GO" id="GO:0016459">
    <property type="term" value="C:myosin complex"/>
    <property type="evidence" value="ECO:0007669"/>
    <property type="project" value="UniProtKB-KW"/>
</dbReference>
<dbReference type="GO" id="GO:0005524">
    <property type="term" value="F:ATP binding"/>
    <property type="evidence" value="ECO:0007669"/>
    <property type="project" value="UniProtKB-UniRule"/>
</dbReference>
<name>A0A913ZHI8_PATMI</name>
<dbReference type="CDD" id="cd17092">
    <property type="entry name" value="FERM1_F1_Myosin-VII"/>
    <property type="match status" value="1"/>
</dbReference>
<dbReference type="GO" id="GO:0030182">
    <property type="term" value="P:neuron differentiation"/>
    <property type="evidence" value="ECO:0007669"/>
    <property type="project" value="UniProtKB-ARBA"/>
</dbReference>
<dbReference type="Gene3D" id="6.20.240.20">
    <property type="match status" value="1"/>
</dbReference>
<dbReference type="SUPFAM" id="SSF47031">
    <property type="entry name" value="Second domain of FERM"/>
    <property type="match status" value="2"/>
</dbReference>
<dbReference type="InterPro" id="IPR035963">
    <property type="entry name" value="FERM_2"/>
</dbReference>
<evidence type="ECO:0000256" key="3">
    <source>
        <dbReference type="ARBA" id="ARBA00022443"/>
    </source>
</evidence>
<dbReference type="FunFam" id="1.20.80.10:FF:000013">
    <property type="entry name" value="Unconventional myosin-VIIa"/>
    <property type="match status" value="1"/>
</dbReference>
<evidence type="ECO:0000256" key="13">
    <source>
        <dbReference type="SAM" id="Coils"/>
    </source>
</evidence>
<comment type="similarity">
    <text evidence="2 12">Belongs to the TRAFAC class myosin-kinesin ATPase superfamily. Myosin family.</text>
</comment>
<dbReference type="GO" id="GO:0007423">
    <property type="term" value="P:sensory organ development"/>
    <property type="evidence" value="ECO:0007669"/>
    <property type="project" value="UniProtKB-ARBA"/>
</dbReference>
<dbReference type="InterPro" id="IPR000299">
    <property type="entry name" value="FERM_domain"/>
</dbReference>
<dbReference type="RefSeq" id="XP_038050859.1">
    <property type="nucleotide sequence ID" value="XM_038194931.1"/>
</dbReference>
<proteinExistence type="inferred from homology"/>
<dbReference type="InterPro" id="IPR029071">
    <property type="entry name" value="Ubiquitin-like_domsf"/>
</dbReference>
<dbReference type="CDD" id="cd14473">
    <property type="entry name" value="FERM_B-lobe"/>
    <property type="match status" value="2"/>
</dbReference>
<keyword evidence="8 12" id="KW-0518">Myosin</keyword>
<comment type="subcellular location">
    <subcellularLocation>
        <location evidence="1">Cytoplasm</location>
    </subcellularLocation>
</comment>
<reference evidence="18" key="1">
    <citation type="submission" date="2022-11" db="UniProtKB">
        <authorList>
            <consortium name="EnsemblMetazoa"/>
        </authorList>
    </citation>
    <scope>IDENTIFICATION</scope>
</reference>
<dbReference type="Gene3D" id="2.30.30.40">
    <property type="entry name" value="SH3 Domains"/>
    <property type="match status" value="1"/>
</dbReference>
<dbReference type="PRINTS" id="PR00193">
    <property type="entry name" value="MYOSINHEAVY"/>
</dbReference>
<evidence type="ECO:0000259" key="16">
    <source>
        <dbReference type="PROSITE" id="PS51016"/>
    </source>
</evidence>
<evidence type="ECO:0000256" key="2">
    <source>
        <dbReference type="ARBA" id="ARBA00008314"/>
    </source>
</evidence>
<dbReference type="GeneID" id="119724010"/>
<evidence type="ECO:0000256" key="4">
    <source>
        <dbReference type="ARBA" id="ARBA00022490"/>
    </source>
</evidence>
<dbReference type="SUPFAM" id="SSF50044">
    <property type="entry name" value="SH3-domain"/>
    <property type="match status" value="1"/>
</dbReference>
<sequence length="2242" mass="257317">MVNLTKGDCVWLEDPGNSGSNVPIGATVKIAQSGQLQLLDDEGNDHWLSRDAASKLRTMHISCKDGVEDMIRLGDLHEAGILRNLLIRYNDNLIYTFTGSILVAVNPYQVLPIYNMDQINQYKDKRVGELPPHIFAIADNAYYRMIRRQRDQCVIISGESGAGKTESTKLILQFLAAVRGQHSWIEQQIIESNPIMEAFGNAKTIRNDNSSRFGKYIDIHFSDRGVIEGAKIDQYLLEKSRLVGQLPDERNYHIFYCMLQGLTSDEKSKLELGDAKDYSYLIQGGCISCEGRNDKKEFADIRSAMKILTFTEMEIWDIMRLLASILHFGNIDYEATETSNLDATGFHSHLETGRISKLLGINQRALEEALTTKSIKAQGEVIISPVSRHKAIDMRDALVKAMYSRMFIWIVSKLNEVTCRPPEERNATRLSIGLLDISGFETVGKNSFEQMCINCTNENLQQFFVRHIFKLEQEEYDREGIKWKHIKFVDNQETLDMIAAKPMNIIALVDEESRFPKGTDTTMLNKLNKQHGRNLLFVRSPGARSTRFGINHFAGTVYYEAVGFLDKNRDTFSRDFIELIKAAGNNFLRHLFQMDIQQSGDSLKKTPTLGTQFKKSLDALMTTLSQCQPFFVRCIIPNEHKRAKEFERDLVARQLRYSGMMETIRICQAGYPIRHTFKEFIDRYCMLVMGVQPSHKDDCRAASTRICKAHLGNQDWQLGHHKVFLKDTHDLHLEQERDKVLTARCIIIQKTFRGWFYRKHFLKMKNSVTIIAKAWRKYVYRIRYLKMKRGYLRLQAVLRGRVLSYRYQFLRRRILKFQAHCRGYLVRAEVSHYPTSIVKIQAGFRMVLQRRQYQKLLADYRRRKEAERIRLEEEKKLKKQMGAKKAKEEAERRMQQRIQEMEEADQRQGLKEEQERIAKMETIKEADRKRNTEQSTAEVVDDLFGAFDDDGQPVHAPRGFEDLEKSRRATIEFSPGDYKMAPAVPESEEDISEYKFAKFAATYFQAGASTSFIKRPLKEPLLDPRNESDRQAALAVWIAILRFMGDLPEPKAKSALTNRGVVEDYTDLKRRQRVTLKDSSNNVKHVTVSIEGDNFGGGACVSSLNCFEKSRGDSICLQDLDHFASLDRIEGLNESQYSGQIVLLDLFNDSSEGQDWRDCSHLLSEAVLVKYRLGAYGRPDTQPQSMRVHTDRTKKSTMSKNLVTLTLKKEYGNTVVIDRPTSNLEKLRFIIGHGILQPELRDEIYCMICKQLTNNPSRSSHARGWILLALCVGCFAPTDRFVKYLRCFISEGPPGFAPYCEERLQRTFANGPRTQPPSWLELQATKSKKPLMLPITFMDGTTKTLLADSATTARELCGQLSDKIALRDQFGFSLFIALFDKRSSLGSGGDHVMDAISQCEQYAKEQGAQERNAPWRLFFRKEIFAPWHDPTEDPIGTNLIYQQIVRGVKSGEYRCDKDGDLVGIVAQQYYVDYGGEIIYDRLINLLPTYIPESSVTGSKTLERWAKMVMYELKNSYYAKEHVEKMRVKEDVVNYARFKWPLLFSRFYEVSKFSGPSLPKNDVIVAVNCIGMYVLDDLEQVLLELSFLNITQVSSSRTGKLHEQSFTVLTVKGEEYTFTSSNAQDISDLILFFLEGMKKRSRYAVALQDNPVQGQGSSFLSFQRGDLIIFELENGDALMESGWYYGENDRTGLKGDFPAECVYVLPTTAKPAPDIVALFTMLPQGMLDRMLASQEAMRYGDAHQQQHTLEEFAGEHFRQPPMRKLSLGVKRRTRNNLWSHSKAAITQPLLKKLLNNPELAEQACDAFEAVLKYMGDFPSKRSYRPGNDLSDKIFESPLKNEPLKDEIYCQIIKQLTKNRLKLSEGRGWELMWLVTGIFTCSQTLMPDVTKFLLSGTNNLATDCLRRLQKTIRYGQRKYPPHLLEVEAIQHKTTHIFHKVYFPNDTEAAFKIDSDTRAKDFCESIGQRMKLKSSDGFSLFVKIGDKVISIPEGDFFFDFVRHLTDWIQKARPSREGTMLVLSYQVFFMKNLWTNTVPGHDPNADVIFHYYQEMPKLLKGYHKVTKEEAVQLAALQYRVRFGDDKSEFQSIPRMIKELLPADMIRSKLMSTEDWKQAIVAAYNKHSGKTRDEAKIAFLKIVYQWPTFGSAFFEVRQTSEPTMPDSLLIAINKLGIILIDPRSKEILVTYPFTKISNYSSGNTYFHMTIGNLVWGTKLLCETSLGYKMDTLLTSYIGQMLRAKNGK</sequence>
<dbReference type="SUPFAM" id="SSF52540">
    <property type="entry name" value="P-loop containing nucleoside triphosphate hydrolases"/>
    <property type="match status" value="2"/>
</dbReference>
<dbReference type="InterPro" id="IPR036961">
    <property type="entry name" value="Kinesin_motor_dom_sf"/>
</dbReference>
<accession>A0A913ZHI8</accession>
<dbReference type="Pfam" id="PF00612">
    <property type="entry name" value="IQ"/>
    <property type="match status" value="3"/>
</dbReference>
<evidence type="ECO:0000256" key="11">
    <source>
        <dbReference type="PROSITE-ProRule" id="PRU00192"/>
    </source>
</evidence>
<dbReference type="PROSITE" id="PS51016">
    <property type="entry name" value="MYTH4"/>
    <property type="match status" value="2"/>
</dbReference>
<dbReference type="PROSITE" id="PS51456">
    <property type="entry name" value="MYOSIN_MOTOR"/>
    <property type="match status" value="1"/>
</dbReference>
<dbReference type="SUPFAM" id="SSF50729">
    <property type="entry name" value="PH domain-like"/>
    <property type="match status" value="1"/>
</dbReference>
<feature type="region of interest" description="Actin-binding" evidence="12">
    <location>
        <begin position="617"/>
        <end position="639"/>
    </location>
</feature>
<dbReference type="GO" id="GO:0120025">
    <property type="term" value="C:plasma membrane bounded cell projection"/>
    <property type="evidence" value="ECO:0007669"/>
    <property type="project" value="UniProtKB-ARBA"/>
</dbReference>
<feature type="domain" description="MyTH4" evidence="16">
    <location>
        <begin position="1012"/>
        <end position="1326"/>
    </location>
</feature>
<evidence type="ECO:0008006" key="20">
    <source>
        <dbReference type="Google" id="ProtNLM"/>
    </source>
</evidence>
<dbReference type="GO" id="GO:0005737">
    <property type="term" value="C:cytoplasm"/>
    <property type="evidence" value="ECO:0007669"/>
    <property type="project" value="UniProtKB-SubCell"/>
</dbReference>
<dbReference type="SMART" id="SM00139">
    <property type="entry name" value="MyTH4"/>
    <property type="match status" value="2"/>
</dbReference>
<dbReference type="InterPro" id="IPR011993">
    <property type="entry name" value="PH-like_dom_sf"/>
</dbReference>
<dbReference type="SMART" id="SM00295">
    <property type="entry name" value="B41"/>
    <property type="match status" value="2"/>
</dbReference>
<keyword evidence="5" id="KW-0677">Repeat</keyword>
<feature type="binding site" evidence="12">
    <location>
        <begin position="158"/>
        <end position="165"/>
    </location>
    <ligand>
        <name>ATP</name>
        <dbReference type="ChEBI" id="CHEBI:30616"/>
    </ligand>
</feature>
<dbReference type="PROSITE" id="PS50002">
    <property type="entry name" value="SH3"/>
    <property type="match status" value="1"/>
</dbReference>
<dbReference type="GO" id="GO:0003774">
    <property type="term" value="F:cytoskeletal motor activity"/>
    <property type="evidence" value="ECO:0007669"/>
    <property type="project" value="UniProtKB-UniRule"/>
</dbReference>
<feature type="domain" description="MyTH4" evidence="16">
    <location>
        <begin position="1779"/>
        <end position="1928"/>
    </location>
</feature>
<evidence type="ECO:0000256" key="8">
    <source>
        <dbReference type="ARBA" id="ARBA00023123"/>
    </source>
</evidence>
<dbReference type="InterPro" id="IPR057130">
    <property type="entry name" value="Myosin_VII_N"/>
</dbReference>
<evidence type="ECO:0000313" key="18">
    <source>
        <dbReference type="EnsemblMetazoa" id="XP_038050859.1"/>
    </source>
</evidence>
<dbReference type="InterPro" id="IPR000048">
    <property type="entry name" value="IQ_motif_EF-hand-BS"/>
</dbReference>
<dbReference type="CDD" id="cd17093">
    <property type="entry name" value="FERM2_F1_Myosin-VII"/>
    <property type="match status" value="1"/>
</dbReference>
<dbReference type="FunFam" id="3.10.20.90:FF:000036">
    <property type="entry name" value="Unconventional myosin-VIIa"/>
    <property type="match status" value="1"/>
</dbReference>
<keyword evidence="9 12" id="KW-0505">Motor protein</keyword>
<evidence type="ECO:0000259" key="14">
    <source>
        <dbReference type="PROSITE" id="PS50002"/>
    </source>
</evidence>
<evidence type="ECO:0000313" key="19">
    <source>
        <dbReference type="Proteomes" id="UP000887568"/>
    </source>
</evidence>
<dbReference type="Gene3D" id="1.20.58.530">
    <property type="match status" value="1"/>
</dbReference>
<dbReference type="InterPro" id="IPR001609">
    <property type="entry name" value="Myosin_head_motor_dom-like"/>
</dbReference>
<dbReference type="InterPro" id="IPR027417">
    <property type="entry name" value="P-loop_NTPase"/>
</dbReference>
<keyword evidence="10 12" id="KW-0009">Actin-binding</keyword>
<dbReference type="Pfam" id="PF00373">
    <property type="entry name" value="FERM_M"/>
    <property type="match status" value="1"/>
</dbReference>
<dbReference type="OMA" id="KHYRSYR"/>
<dbReference type="SMART" id="SM00242">
    <property type="entry name" value="MYSc"/>
    <property type="match status" value="1"/>
</dbReference>
<dbReference type="GO" id="GO:0003779">
    <property type="term" value="F:actin binding"/>
    <property type="evidence" value="ECO:0007669"/>
    <property type="project" value="UniProtKB-KW"/>
</dbReference>
<dbReference type="SMART" id="SM00326">
    <property type="entry name" value="SH3"/>
    <property type="match status" value="1"/>
</dbReference>
<dbReference type="Gene3D" id="2.30.29.30">
    <property type="entry name" value="Pleckstrin-homology domain (PH domain)/Phosphotyrosine-binding domain (PTB)"/>
    <property type="match status" value="2"/>
</dbReference>
<feature type="domain" description="FERM" evidence="15">
    <location>
        <begin position="1331"/>
        <end position="1640"/>
    </location>
</feature>
<dbReference type="GO" id="GO:0009887">
    <property type="term" value="P:animal organ morphogenesis"/>
    <property type="evidence" value="ECO:0007669"/>
    <property type="project" value="UniProtKB-ARBA"/>
</dbReference>
<feature type="domain" description="FERM" evidence="15">
    <location>
        <begin position="1934"/>
        <end position="2239"/>
    </location>
</feature>
<evidence type="ECO:0000256" key="6">
    <source>
        <dbReference type="ARBA" id="ARBA00022741"/>
    </source>
</evidence>
<dbReference type="InterPro" id="IPR051567">
    <property type="entry name" value="Unconventional_Myosin_ATPase"/>
</dbReference>
<feature type="domain" description="Myosin motor" evidence="17">
    <location>
        <begin position="65"/>
        <end position="738"/>
    </location>
</feature>
<dbReference type="Pfam" id="PF24123">
    <property type="entry name" value="Myosin_VII_N"/>
    <property type="match status" value="1"/>
</dbReference>
<dbReference type="Pfam" id="PF00784">
    <property type="entry name" value="MyTH4"/>
    <property type="match status" value="2"/>
</dbReference>
<dbReference type="CDD" id="cd13199">
    <property type="entry name" value="FERM_C2_MyoVII"/>
    <property type="match status" value="1"/>
</dbReference>
<organism evidence="18 19">
    <name type="scientific">Patiria miniata</name>
    <name type="common">Bat star</name>
    <name type="synonym">Asterina miniata</name>
    <dbReference type="NCBI Taxonomy" id="46514"/>
    <lineage>
        <taxon>Eukaryota</taxon>
        <taxon>Metazoa</taxon>
        <taxon>Echinodermata</taxon>
        <taxon>Eleutherozoa</taxon>
        <taxon>Asterozoa</taxon>
        <taxon>Asteroidea</taxon>
        <taxon>Valvatacea</taxon>
        <taxon>Valvatida</taxon>
        <taxon>Asterinidae</taxon>
        <taxon>Patiria</taxon>
    </lineage>
</organism>
<dbReference type="EnsemblMetazoa" id="XM_038194931.1">
    <property type="protein sequence ID" value="XP_038050859.1"/>
    <property type="gene ID" value="LOC119724010"/>
</dbReference>
<dbReference type="GO" id="GO:0007605">
    <property type="term" value="P:sensory perception of sound"/>
    <property type="evidence" value="ECO:0007669"/>
    <property type="project" value="UniProtKB-ARBA"/>
</dbReference>
<dbReference type="InterPro" id="IPR019749">
    <property type="entry name" value="Band_41_domain"/>
</dbReference>
<dbReference type="Gene3D" id="1.25.40.530">
    <property type="entry name" value="MyTH4 domain"/>
    <property type="match status" value="3"/>
</dbReference>
<evidence type="ECO:0000259" key="17">
    <source>
        <dbReference type="PROSITE" id="PS51456"/>
    </source>
</evidence>
<dbReference type="InterPro" id="IPR041794">
    <property type="entry name" value="MyoVII_FERM_C2"/>
</dbReference>
<evidence type="ECO:0000256" key="5">
    <source>
        <dbReference type="ARBA" id="ARBA00022737"/>
    </source>
</evidence>
<dbReference type="InterPro" id="IPR000857">
    <property type="entry name" value="MyTH4_dom"/>
</dbReference>
<feature type="coiled-coil region" evidence="13">
    <location>
        <begin position="850"/>
        <end position="930"/>
    </location>
</feature>
<dbReference type="PROSITE" id="PS50057">
    <property type="entry name" value="FERM_3"/>
    <property type="match status" value="2"/>
</dbReference>
<dbReference type="SMART" id="SM00015">
    <property type="entry name" value="IQ"/>
    <property type="match status" value="4"/>
</dbReference>
<dbReference type="InterPro" id="IPR036028">
    <property type="entry name" value="SH3-like_dom_sf"/>
</dbReference>
<evidence type="ECO:0000256" key="10">
    <source>
        <dbReference type="ARBA" id="ARBA00023203"/>
    </source>
</evidence>
<dbReference type="InterPro" id="IPR041793">
    <property type="entry name" value="MyoVII_FERM_C1"/>
</dbReference>
<keyword evidence="19" id="KW-1185">Reference proteome</keyword>
<evidence type="ECO:0000259" key="15">
    <source>
        <dbReference type="PROSITE" id="PS50057"/>
    </source>
</evidence>
<keyword evidence="3 11" id="KW-0728">SH3 domain</keyword>
<dbReference type="Gene3D" id="3.10.20.90">
    <property type="entry name" value="Phosphatidylinositol 3-kinase Catalytic Subunit, Chain A, domain 1"/>
    <property type="match status" value="2"/>
</dbReference>
<dbReference type="InterPro" id="IPR014352">
    <property type="entry name" value="FERM/acyl-CoA-bd_prot_sf"/>
</dbReference>